<protein>
    <submittedName>
        <fullName evidence="3">Ig-like domain-containing protein</fullName>
    </submittedName>
</protein>
<keyword evidence="2" id="KW-1185">Reference proteome</keyword>
<dbReference type="SUPFAM" id="SSF48726">
    <property type="entry name" value="Immunoglobulin"/>
    <property type="match status" value="1"/>
</dbReference>
<dbReference type="Pfam" id="PF07679">
    <property type="entry name" value="I-set"/>
    <property type="match status" value="1"/>
</dbReference>
<evidence type="ECO:0000313" key="2">
    <source>
        <dbReference type="Proteomes" id="UP000036681"/>
    </source>
</evidence>
<organism evidence="2 3">
    <name type="scientific">Ascaris lumbricoides</name>
    <name type="common">Giant roundworm</name>
    <dbReference type="NCBI Taxonomy" id="6252"/>
    <lineage>
        <taxon>Eukaryota</taxon>
        <taxon>Metazoa</taxon>
        <taxon>Ecdysozoa</taxon>
        <taxon>Nematoda</taxon>
        <taxon>Chromadorea</taxon>
        <taxon>Rhabditida</taxon>
        <taxon>Spirurina</taxon>
        <taxon>Ascaridomorpha</taxon>
        <taxon>Ascaridoidea</taxon>
        <taxon>Ascarididae</taxon>
        <taxon>Ascaris</taxon>
    </lineage>
</organism>
<sequence length="71" mass="7888">MRRTSAKRKLVWLTIQDGRPALSLPLVQTLSEGQQFKIISANAQHRGSYMCTALNKVGKAEISFDVDVISL</sequence>
<dbReference type="InterPro" id="IPR013783">
    <property type="entry name" value="Ig-like_fold"/>
</dbReference>
<dbReference type="WBParaSite" id="ALUE_0002181701-mRNA-1">
    <property type="protein sequence ID" value="ALUE_0002181701-mRNA-1"/>
    <property type="gene ID" value="ALUE_0002181701"/>
</dbReference>
<evidence type="ECO:0000313" key="3">
    <source>
        <dbReference type="WBParaSite" id="ALUE_0002181701-mRNA-1"/>
    </source>
</evidence>
<dbReference type="InterPro" id="IPR036179">
    <property type="entry name" value="Ig-like_dom_sf"/>
</dbReference>
<accession>A0A0M3IST9</accession>
<dbReference type="InterPro" id="IPR013098">
    <property type="entry name" value="Ig_I-set"/>
</dbReference>
<dbReference type="Gene3D" id="2.60.40.10">
    <property type="entry name" value="Immunoglobulins"/>
    <property type="match status" value="1"/>
</dbReference>
<reference evidence="3" key="1">
    <citation type="submission" date="2017-02" db="UniProtKB">
        <authorList>
            <consortium name="WormBaseParasite"/>
        </authorList>
    </citation>
    <scope>IDENTIFICATION</scope>
</reference>
<feature type="domain" description="Immunoglobulin I-set" evidence="1">
    <location>
        <begin position="32"/>
        <end position="68"/>
    </location>
</feature>
<proteinExistence type="predicted"/>
<evidence type="ECO:0000259" key="1">
    <source>
        <dbReference type="Pfam" id="PF07679"/>
    </source>
</evidence>
<name>A0A0M3IST9_ASCLU</name>
<dbReference type="Proteomes" id="UP000036681">
    <property type="component" value="Unplaced"/>
</dbReference>
<dbReference type="AlphaFoldDB" id="A0A0M3IST9"/>